<dbReference type="Proteomes" id="UP000728185">
    <property type="component" value="Unassembled WGS sequence"/>
</dbReference>
<dbReference type="OrthoDB" id="6239120at2759"/>
<dbReference type="InterPro" id="IPR035914">
    <property type="entry name" value="Sperma_CUB_dom_sf"/>
</dbReference>
<dbReference type="SMART" id="SM00042">
    <property type="entry name" value="CUB"/>
    <property type="match status" value="1"/>
</dbReference>
<evidence type="ECO:0000259" key="8">
    <source>
        <dbReference type="PROSITE" id="PS50240"/>
    </source>
</evidence>
<dbReference type="InterPro" id="IPR043504">
    <property type="entry name" value="Peptidase_S1_PA_chymotrypsin"/>
</dbReference>
<evidence type="ECO:0000256" key="2">
    <source>
        <dbReference type="ARBA" id="ARBA00022801"/>
    </source>
</evidence>
<evidence type="ECO:0000256" key="1">
    <source>
        <dbReference type="ARBA" id="ARBA00022670"/>
    </source>
</evidence>
<evidence type="ECO:0000259" key="7">
    <source>
        <dbReference type="PROSITE" id="PS01180"/>
    </source>
</evidence>
<organism evidence="9 10">
    <name type="scientific">Fasciolopsis buskii</name>
    <dbReference type="NCBI Taxonomy" id="27845"/>
    <lineage>
        <taxon>Eukaryota</taxon>
        <taxon>Metazoa</taxon>
        <taxon>Spiralia</taxon>
        <taxon>Lophotrochozoa</taxon>
        <taxon>Platyhelminthes</taxon>
        <taxon>Trematoda</taxon>
        <taxon>Digenea</taxon>
        <taxon>Plagiorchiida</taxon>
        <taxon>Echinostomata</taxon>
        <taxon>Echinostomatoidea</taxon>
        <taxon>Fasciolidae</taxon>
        <taxon>Fasciolopsis</taxon>
    </lineage>
</organism>
<dbReference type="AlphaFoldDB" id="A0A8E0S4V1"/>
<feature type="domain" description="Peptidase S1" evidence="8">
    <location>
        <begin position="113"/>
        <end position="352"/>
    </location>
</feature>
<keyword evidence="2 6" id="KW-0378">Hydrolase</keyword>
<evidence type="ECO:0000313" key="10">
    <source>
        <dbReference type="Proteomes" id="UP000728185"/>
    </source>
</evidence>
<accession>A0A8E0S4V1</accession>
<comment type="caution">
    <text evidence="9">The sequence shown here is derived from an EMBL/GenBank/DDBJ whole genome shotgun (WGS) entry which is preliminary data.</text>
</comment>
<keyword evidence="1 6" id="KW-0645">Protease</keyword>
<dbReference type="GO" id="GO:0006508">
    <property type="term" value="P:proteolysis"/>
    <property type="evidence" value="ECO:0007669"/>
    <property type="project" value="UniProtKB-KW"/>
</dbReference>
<dbReference type="InterPro" id="IPR001314">
    <property type="entry name" value="Peptidase_S1A"/>
</dbReference>
<dbReference type="InterPro" id="IPR018114">
    <property type="entry name" value="TRYPSIN_HIS"/>
</dbReference>
<dbReference type="Pfam" id="PF00089">
    <property type="entry name" value="Trypsin"/>
    <property type="match status" value="1"/>
</dbReference>
<dbReference type="Gene3D" id="2.60.120.290">
    <property type="entry name" value="Spermadhesin, CUB domain"/>
    <property type="match status" value="1"/>
</dbReference>
<dbReference type="GO" id="GO:0004252">
    <property type="term" value="F:serine-type endopeptidase activity"/>
    <property type="evidence" value="ECO:0007669"/>
    <property type="project" value="InterPro"/>
</dbReference>
<evidence type="ECO:0000256" key="6">
    <source>
        <dbReference type="RuleBase" id="RU363034"/>
    </source>
</evidence>
<evidence type="ECO:0000256" key="4">
    <source>
        <dbReference type="ARBA" id="ARBA00023157"/>
    </source>
</evidence>
<feature type="domain" description="CUB" evidence="7">
    <location>
        <begin position="1"/>
        <end position="87"/>
    </location>
</feature>
<dbReference type="SMART" id="SM00020">
    <property type="entry name" value="Tryp_SPc"/>
    <property type="match status" value="1"/>
</dbReference>
<dbReference type="Gene3D" id="2.40.10.10">
    <property type="entry name" value="Trypsin-like serine proteases"/>
    <property type="match status" value="2"/>
</dbReference>
<evidence type="ECO:0000313" key="9">
    <source>
        <dbReference type="EMBL" id="KAA0199195.1"/>
    </source>
</evidence>
<dbReference type="CDD" id="cd00190">
    <property type="entry name" value="Tryp_SPc"/>
    <property type="match status" value="1"/>
</dbReference>
<dbReference type="PRINTS" id="PR00722">
    <property type="entry name" value="CHYMOTRYPSIN"/>
</dbReference>
<dbReference type="PROSITE" id="PS00135">
    <property type="entry name" value="TRYPSIN_SER"/>
    <property type="match status" value="1"/>
</dbReference>
<dbReference type="PANTHER" id="PTHR24252">
    <property type="entry name" value="ACROSIN-RELATED"/>
    <property type="match status" value="1"/>
</dbReference>
<dbReference type="InterPro" id="IPR000859">
    <property type="entry name" value="CUB_dom"/>
</dbReference>
<dbReference type="PROSITE" id="PS01180">
    <property type="entry name" value="CUB"/>
    <property type="match status" value="1"/>
</dbReference>
<evidence type="ECO:0000256" key="3">
    <source>
        <dbReference type="ARBA" id="ARBA00022825"/>
    </source>
</evidence>
<sequence length="352" mass="39102">MDCVYEIQVPTGQDVDIQILEMDIEETNECMFDFVSVGERNSNISYRFCGSQKPRFPVRIRDSVVEIHFVSDAGHNGRGFLLAFQAVPTAVTDVDKCSCGVAPKVNDLNTTRILGGFSVVSGQWPWMVSLWHDKRFMCGASLIGSQWVLTAAHCFLVGTEVDRWNVILGDLLLDWPDSGEQTIPVRKVMIHPKYNVGAKYNNDLALVRLNEQAQFGANIRAVCLPRENKLELQLKKNDSYMDCYVAGWGLSETQAVSNELRHVRVPLLNLTMCNETEAYRGLLTSSMLCAGYLSGGHDSCKGDSGGPLMCQIGSTGTWYQVGVVSFGKQCARKSQFANLICHLKLSSKRLLL</sequence>
<gene>
    <name evidence="9" type="ORF">FBUS_05180</name>
</gene>
<dbReference type="EMBL" id="LUCM01001260">
    <property type="protein sequence ID" value="KAA0199195.1"/>
    <property type="molecule type" value="Genomic_DNA"/>
</dbReference>
<dbReference type="PANTHER" id="PTHR24252:SF7">
    <property type="entry name" value="HYALIN"/>
    <property type="match status" value="1"/>
</dbReference>
<dbReference type="FunFam" id="2.40.10.10:FF:000003">
    <property type="entry name" value="Transmembrane serine protease 3"/>
    <property type="match status" value="1"/>
</dbReference>
<dbReference type="InterPro" id="IPR033116">
    <property type="entry name" value="TRYPSIN_SER"/>
</dbReference>
<name>A0A8E0S4V1_9TREM</name>
<dbReference type="Pfam" id="PF00431">
    <property type="entry name" value="CUB"/>
    <property type="match status" value="1"/>
</dbReference>
<keyword evidence="10" id="KW-1185">Reference proteome</keyword>
<protein>
    <submittedName>
        <fullName evidence="9">Brain-specific serine protease 4</fullName>
    </submittedName>
</protein>
<keyword evidence="3 6" id="KW-0720">Serine protease</keyword>
<keyword evidence="4" id="KW-1015">Disulfide bond</keyword>
<proteinExistence type="predicted"/>
<dbReference type="SUPFAM" id="SSF49854">
    <property type="entry name" value="Spermadhesin, CUB domain"/>
    <property type="match status" value="1"/>
</dbReference>
<dbReference type="PROSITE" id="PS50240">
    <property type="entry name" value="TRYPSIN_DOM"/>
    <property type="match status" value="1"/>
</dbReference>
<dbReference type="InterPro" id="IPR001254">
    <property type="entry name" value="Trypsin_dom"/>
</dbReference>
<comment type="caution">
    <text evidence="5">Lacks conserved residue(s) required for the propagation of feature annotation.</text>
</comment>
<dbReference type="SUPFAM" id="SSF50494">
    <property type="entry name" value="Trypsin-like serine proteases"/>
    <property type="match status" value="1"/>
</dbReference>
<evidence type="ECO:0000256" key="5">
    <source>
        <dbReference type="PROSITE-ProRule" id="PRU00059"/>
    </source>
</evidence>
<dbReference type="PROSITE" id="PS00134">
    <property type="entry name" value="TRYPSIN_HIS"/>
    <property type="match status" value="1"/>
</dbReference>
<dbReference type="CDD" id="cd00041">
    <property type="entry name" value="CUB"/>
    <property type="match status" value="1"/>
</dbReference>
<reference evidence="9" key="1">
    <citation type="submission" date="2019-05" db="EMBL/GenBank/DDBJ databases">
        <title>Annotation for the trematode Fasciolopsis buski.</title>
        <authorList>
            <person name="Choi Y.-J."/>
        </authorList>
    </citation>
    <scope>NUCLEOTIDE SEQUENCE</scope>
    <source>
        <strain evidence="9">HT</strain>
        <tissue evidence="9">Whole worm</tissue>
    </source>
</reference>
<dbReference type="InterPro" id="IPR009003">
    <property type="entry name" value="Peptidase_S1_PA"/>
</dbReference>